<dbReference type="InterPro" id="IPR011029">
    <property type="entry name" value="DEATH-like_dom_sf"/>
</dbReference>
<gene>
    <name evidence="4" type="ORF">ElyMa_005637400</name>
</gene>
<dbReference type="CDD" id="cd01670">
    <property type="entry name" value="Death"/>
    <property type="match status" value="1"/>
</dbReference>
<sequence>MLIVFFFSQRMLFLVIFADSCTHMRNALEVIKTWVKTDTNYVTFIKNDLSRLEQLKEEKVQQLRTLREQYHTLTFKLTYLEGEYAKRAGEANTLREKEGDMRIEEVYLVNSLTSLKREDAKDQLPNVIRHLGVVRQKLEWIAKSMATLEKISSDILITKKELKQVAVDRERREAEFCEVGLSVDVAKRIFMCKNANDAVEKLHYSICMENRASRVIKPLQECKIQDPLDRACKVTALRILGDWPSLYSNLPFYPSRGSQTVARDIVEVTDNGGRCSHTFKARRALERWRRYHTRANVDDLKRALKKIRRADVVHHIEDVQTKSTGSSTSLSDPNVSQAPFEKEEEKQPDVEPHLIPFFKQVEKYDQMVATRKLEVLNKAKRRAARRRLELDEK</sequence>
<dbReference type="PROSITE" id="PS50017">
    <property type="entry name" value="DEATH_DOMAIN"/>
    <property type="match status" value="1"/>
</dbReference>
<feature type="chain" id="PRO_5043909999" description="Death domain-containing protein" evidence="2">
    <location>
        <begin position="19"/>
        <end position="393"/>
    </location>
</feature>
<keyword evidence="5" id="KW-1185">Reference proteome</keyword>
<feature type="signal peptide" evidence="2">
    <location>
        <begin position="1"/>
        <end position="18"/>
    </location>
</feature>
<keyword evidence="2" id="KW-0732">Signal</keyword>
<dbReference type="Gene3D" id="1.10.533.10">
    <property type="entry name" value="Death Domain, Fas"/>
    <property type="match status" value="1"/>
</dbReference>
<evidence type="ECO:0000256" key="1">
    <source>
        <dbReference type="SAM" id="MobiDB-lite"/>
    </source>
</evidence>
<evidence type="ECO:0000259" key="3">
    <source>
        <dbReference type="PROSITE" id="PS50017"/>
    </source>
</evidence>
<dbReference type="EMBL" id="BMAT01011273">
    <property type="protein sequence ID" value="GFR69666.1"/>
    <property type="molecule type" value="Genomic_DNA"/>
</dbReference>
<dbReference type="GO" id="GO:0007165">
    <property type="term" value="P:signal transduction"/>
    <property type="evidence" value="ECO:0007669"/>
    <property type="project" value="InterPro"/>
</dbReference>
<evidence type="ECO:0000256" key="2">
    <source>
        <dbReference type="SAM" id="SignalP"/>
    </source>
</evidence>
<feature type="compositionally biased region" description="Basic and acidic residues" evidence="1">
    <location>
        <begin position="340"/>
        <end position="352"/>
    </location>
</feature>
<dbReference type="Proteomes" id="UP000762676">
    <property type="component" value="Unassembled WGS sequence"/>
</dbReference>
<organism evidence="4 5">
    <name type="scientific">Elysia marginata</name>
    <dbReference type="NCBI Taxonomy" id="1093978"/>
    <lineage>
        <taxon>Eukaryota</taxon>
        <taxon>Metazoa</taxon>
        <taxon>Spiralia</taxon>
        <taxon>Lophotrochozoa</taxon>
        <taxon>Mollusca</taxon>
        <taxon>Gastropoda</taxon>
        <taxon>Heterobranchia</taxon>
        <taxon>Euthyneura</taxon>
        <taxon>Panpulmonata</taxon>
        <taxon>Sacoglossa</taxon>
        <taxon>Placobranchoidea</taxon>
        <taxon>Plakobranchidae</taxon>
        <taxon>Elysia</taxon>
    </lineage>
</organism>
<dbReference type="InterPro" id="IPR000488">
    <property type="entry name" value="Death_dom"/>
</dbReference>
<proteinExistence type="predicted"/>
<evidence type="ECO:0000313" key="5">
    <source>
        <dbReference type="Proteomes" id="UP000762676"/>
    </source>
</evidence>
<protein>
    <recommendedName>
        <fullName evidence="3">Death domain-containing protein</fullName>
    </recommendedName>
</protein>
<accession>A0AAV4FB79</accession>
<feature type="domain" description="Death" evidence="3">
    <location>
        <begin position="264"/>
        <end position="320"/>
    </location>
</feature>
<comment type="caution">
    <text evidence="4">The sequence shown here is derived from an EMBL/GenBank/DDBJ whole genome shotgun (WGS) entry which is preliminary data.</text>
</comment>
<feature type="region of interest" description="Disordered" evidence="1">
    <location>
        <begin position="318"/>
        <end position="352"/>
    </location>
</feature>
<reference evidence="4 5" key="1">
    <citation type="journal article" date="2021" name="Elife">
        <title>Chloroplast acquisition without the gene transfer in kleptoplastic sea slugs, Plakobranchus ocellatus.</title>
        <authorList>
            <person name="Maeda T."/>
            <person name="Takahashi S."/>
            <person name="Yoshida T."/>
            <person name="Shimamura S."/>
            <person name="Takaki Y."/>
            <person name="Nagai Y."/>
            <person name="Toyoda A."/>
            <person name="Suzuki Y."/>
            <person name="Arimoto A."/>
            <person name="Ishii H."/>
            <person name="Satoh N."/>
            <person name="Nishiyama T."/>
            <person name="Hasebe M."/>
            <person name="Maruyama T."/>
            <person name="Minagawa J."/>
            <person name="Obokata J."/>
            <person name="Shigenobu S."/>
        </authorList>
    </citation>
    <scope>NUCLEOTIDE SEQUENCE [LARGE SCALE GENOMIC DNA]</scope>
</reference>
<feature type="compositionally biased region" description="Polar residues" evidence="1">
    <location>
        <begin position="321"/>
        <end position="337"/>
    </location>
</feature>
<evidence type="ECO:0000313" key="4">
    <source>
        <dbReference type="EMBL" id="GFR69666.1"/>
    </source>
</evidence>
<dbReference type="SUPFAM" id="SSF47986">
    <property type="entry name" value="DEATH domain"/>
    <property type="match status" value="1"/>
</dbReference>
<name>A0AAV4FB79_9GAST</name>
<dbReference type="AlphaFoldDB" id="A0AAV4FB79"/>